<reference evidence="1 2" key="1">
    <citation type="journal article" date="2023" name="Plants (Basel)">
        <title>Bridging the Gap: Combining Genomics and Transcriptomics Approaches to Understand Stylosanthes scabra, an Orphan Legume from the Brazilian Caatinga.</title>
        <authorList>
            <person name="Ferreira-Neto J.R.C."/>
            <person name="da Silva M.D."/>
            <person name="Binneck E."/>
            <person name="de Melo N.F."/>
            <person name="da Silva R.H."/>
            <person name="de Melo A.L.T.M."/>
            <person name="Pandolfi V."/>
            <person name="Bustamante F.O."/>
            <person name="Brasileiro-Vidal A.C."/>
            <person name="Benko-Iseppon A.M."/>
        </authorList>
    </citation>
    <scope>NUCLEOTIDE SEQUENCE [LARGE SCALE GENOMIC DNA]</scope>
    <source>
        <tissue evidence="1">Leaves</tissue>
    </source>
</reference>
<organism evidence="1 2">
    <name type="scientific">Stylosanthes scabra</name>
    <dbReference type="NCBI Taxonomy" id="79078"/>
    <lineage>
        <taxon>Eukaryota</taxon>
        <taxon>Viridiplantae</taxon>
        <taxon>Streptophyta</taxon>
        <taxon>Embryophyta</taxon>
        <taxon>Tracheophyta</taxon>
        <taxon>Spermatophyta</taxon>
        <taxon>Magnoliopsida</taxon>
        <taxon>eudicotyledons</taxon>
        <taxon>Gunneridae</taxon>
        <taxon>Pentapetalae</taxon>
        <taxon>rosids</taxon>
        <taxon>fabids</taxon>
        <taxon>Fabales</taxon>
        <taxon>Fabaceae</taxon>
        <taxon>Papilionoideae</taxon>
        <taxon>50 kb inversion clade</taxon>
        <taxon>dalbergioids sensu lato</taxon>
        <taxon>Dalbergieae</taxon>
        <taxon>Pterocarpus clade</taxon>
        <taxon>Stylosanthes</taxon>
    </lineage>
</organism>
<dbReference type="EMBL" id="JASCZI010000059">
    <property type="protein sequence ID" value="MED6107997.1"/>
    <property type="molecule type" value="Genomic_DNA"/>
</dbReference>
<dbReference type="InterPro" id="IPR040256">
    <property type="entry name" value="At4g02000-like"/>
</dbReference>
<dbReference type="PANTHER" id="PTHR31286">
    <property type="entry name" value="GLYCINE-RICH CELL WALL STRUCTURAL PROTEIN 1.8-LIKE"/>
    <property type="match status" value="1"/>
</dbReference>
<name>A0ABU6Q8X0_9FABA</name>
<comment type="caution">
    <text evidence="1">The sequence shown here is derived from an EMBL/GenBank/DDBJ whole genome shotgun (WGS) entry which is preliminary data.</text>
</comment>
<keyword evidence="2" id="KW-1185">Reference proteome</keyword>
<evidence type="ECO:0008006" key="3">
    <source>
        <dbReference type="Google" id="ProtNLM"/>
    </source>
</evidence>
<evidence type="ECO:0000313" key="2">
    <source>
        <dbReference type="Proteomes" id="UP001341840"/>
    </source>
</evidence>
<protein>
    <recommendedName>
        <fullName evidence="3">DUF4283 domain-containing protein</fullName>
    </recommendedName>
</protein>
<gene>
    <name evidence="1" type="ORF">PIB30_019223</name>
</gene>
<proteinExistence type="predicted"/>
<dbReference type="Proteomes" id="UP001341840">
    <property type="component" value="Unassembled WGS sequence"/>
</dbReference>
<sequence>MEETYFNSFSRWTENLVIKEIEFINVPLWIQLWDVPEHCKTKNLAEKVGSSLGKVLDVDLFRLRGGEERILKVKILLEITKPLRRNLKISGSNDSVAGKAQDEKWGQWLRAEQSGWRIEKQKENANPNGTTNSAETPQQQWKPTPINLLREFANLSIQKDTSQARIDVSKNQVVNEVMEGNKEDVADSQEVIQIKETTITNEQVFSPLVTTECEFATGSNNV</sequence>
<evidence type="ECO:0000313" key="1">
    <source>
        <dbReference type="EMBL" id="MED6107997.1"/>
    </source>
</evidence>
<dbReference type="PANTHER" id="PTHR31286:SF178">
    <property type="entry name" value="DUF4283 DOMAIN-CONTAINING PROTEIN"/>
    <property type="match status" value="1"/>
</dbReference>
<accession>A0ABU6Q8X0</accession>